<feature type="transmembrane region" description="Helical" evidence="1">
    <location>
        <begin position="121"/>
        <end position="138"/>
    </location>
</feature>
<comment type="caution">
    <text evidence="2">The sequence shown here is derived from an EMBL/GenBank/DDBJ whole genome shotgun (WGS) entry which is preliminary data.</text>
</comment>
<name>A0ABW0MD61_9BURK</name>
<evidence type="ECO:0000313" key="2">
    <source>
        <dbReference type="EMBL" id="MFC5476145.1"/>
    </source>
</evidence>
<keyword evidence="1" id="KW-0812">Transmembrane</keyword>
<dbReference type="RefSeq" id="WP_379000037.1">
    <property type="nucleotide sequence ID" value="NZ_JBHSMT010000029.1"/>
</dbReference>
<feature type="transmembrane region" description="Helical" evidence="1">
    <location>
        <begin position="201"/>
        <end position="221"/>
    </location>
</feature>
<dbReference type="Proteomes" id="UP001596045">
    <property type="component" value="Unassembled WGS sequence"/>
</dbReference>
<feature type="transmembrane region" description="Helical" evidence="1">
    <location>
        <begin position="170"/>
        <end position="194"/>
    </location>
</feature>
<keyword evidence="3" id="KW-1185">Reference proteome</keyword>
<feature type="transmembrane region" description="Helical" evidence="1">
    <location>
        <begin position="253"/>
        <end position="270"/>
    </location>
</feature>
<dbReference type="Pfam" id="PF14897">
    <property type="entry name" value="EpsG"/>
    <property type="match status" value="1"/>
</dbReference>
<reference evidence="3" key="1">
    <citation type="journal article" date="2019" name="Int. J. Syst. Evol. Microbiol.">
        <title>The Global Catalogue of Microorganisms (GCM) 10K type strain sequencing project: providing services to taxonomists for standard genome sequencing and annotation.</title>
        <authorList>
            <consortium name="The Broad Institute Genomics Platform"/>
            <consortium name="The Broad Institute Genome Sequencing Center for Infectious Disease"/>
            <person name="Wu L."/>
            <person name="Ma J."/>
        </authorList>
    </citation>
    <scope>NUCLEOTIDE SEQUENCE [LARGE SCALE GENOMIC DNA]</scope>
    <source>
        <strain evidence="3">JCM 17066</strain>
    </source>
</reference>
<gene>
    <name evidence="2" type="ORF">ACFPM8_19460</name>
</gene>
<organism evidence="2 3">
    <name type="scientific">Paraherbaspirillum soli</name>
    <dbReference type="NCBI Taxonomy" id="631222"/>
    <lineage>
        <taxon>Bacteria</taxon>
        <taxon>Pseudomonadati</taxon>
        <taxon>Pseudomonadota</taxon>
        <taxon>Betaproteobacteria</taxon>
        <taxon>Burkholderiales</taxon>
        <taxon>Oxalobacteraceae</taxon>
        <taxon>Paraherbaspirillum</taxon>
    </lineage>
</organism>
<keyword evidence="1" id="KW-1133">Transmembrane helix</keyword>
<feature type="transmembrane region" description="Helical" evidence="1">
    <location>
        <begin position="277"/>
        <end position="294"/>
    </location>
</feature>
<protein>
    <submittedName>
        <fullName evidence="2">EpsG family protein</fullName>
    </submittedName>
</protein>
<feature type="transmembrane region" description="Helical" evidence="1">
    <location>
        <begin position="300"/>
        <end position="323"/>
    </location>
</feature>
<dbReference type="InterPro" id="IPR049458">
    <property type="entry name" value="EpsG-like"/>
</dbReference>
<feature type="transmembrane region" description="Helical" evidence="1">
    <location>
        <begin position="32"/>
        <end position="49"/>
    </location>
</feature>
<evidence type="ECO:0000313" key="3">
    <source>
        <dbReference type="Proteomes" id="UP001596045"/>
    </source>
</evidence>
<feature type="transmembrane region" description="Helical" evidence="1">
    <location>
        <begin position="6"/>
        <end position="25"/>
    </location>
</feature>
<sequence length="361" mass="41912">MGDYFNFYIIYFFVAVMAILDAFFLSLNKARVVCFFLVLCLFVVIGFRGEFDSDYAAYSGIYDAVIFYDFDSFISSFRLNVEPLFVLTIIFLKFFTFGPQAIFIVCAFFSLSINWYYCLRWVPYPSLVILGLLSHSFLYREFTEIRHGVAGALCVASFFLLSSGRTRKAFVLQLIALLFHSASLFVISFSILFCSTSRKNFILICTGLGAILFFLGIHNLLEIANNLMSLPGSVTIYFQSEYDYNLGLLNPTFIKQSILIVFFFACSKYLKIKEERYLNFLCFYYVSVMWLFGANEFAMFAGRLASFFGVLEVYLFSMTLPYIRSKALKLSYIFLVIFVYAFQFYLNIEYKNIFLGDYIFF</sequence>
<feature type="transmembrane region" description="Helical" evidence="1">
    <location>
        <begin position="330"/>
        <end position="348"/>
    </location>
</feature>
<proteinExistence type="predicted"/>
<dbReference type="EMBL" id="JBHSMT010000029">
    <property type="protein sequence ID" value="MFC5476145.1"/>
    <property type="molecule type" value="Genomic_DNA"/>
</dbReference>
<keyword evidence="1" id="KW-0472">Membrane</keyword>
<feature type="transmembrane region" description="Helical" evidence="1">
    <location>
        <begin position="86"/>
        <end position="115"/>
    </location>
</feature>
<accession>A0ABW0MD61</accession>
<evidence type="ECO:0000256" key="1">
    <source>
        <dbReference type="SAM" id="Phobius"/>
    </source>
</evidence>